<evidence type="ECO:0000256" key="1">
    <source>
        <dbReference type="ARBA" id="ARBA00022692"/>
    </source>
</evidence>
<dbReference type="InterPro" id="IPR036259">
    <property type="entry name" value="MFS_trans_sf"/>
</dbReference>
<proteinExistence type="predicted"/>
<evidence type="ECO:0000313" key="6">
    <source>
        <dbReference type="EMBL" id="MBO1073769.1"/>
    </source>
</evidence>
<feature type="transmembrane region" description="Helical" evidence="4">
    <location>
        <begin position="352"/>
        <end position="381"/>
    </location>
</feature>
<dbReference type="EMBL" id="JACTNF010000003">
    <property type="protein sequence ID" value="MBO1073769.1"/>
    <property type="molecule type" value="Genomic_DNA"/>
</dbReference>
<sequence length="386" mass="38374">MTISPTTRVVLALGGAQTLAWASSYYLPAILARPMAASLGLSTATVFGFFSASLLLAALLGPWAGRVVDRRGGRVVLLASNLLFAAGLAMLAAAQGPVTLGLGWALMGCGMATGLYEAAFATLAGLFGAAAKTPITGITLIAGFASTLGWPLSTVMEAEFGWRGACLGWALLHLLVGLPLQLWLVPAAPPPSVSAPPAVGTPQPPAPSHAMAVLILFSAAVTLVAGAIGAHLPALLQLSGTTPEQALLAASLVGPAQVGARLLQFGALGGLHPLVLARAACLAQVVGGLALLLLGAPAAIAFVLLFGAGNGIHTIARGTLPLAIFGPAGYGARQGLIAAPGRVMQAGAPVGFGLLLTAFGAGAVWALVGLSLSALLALFLLRAGPR</sequence>
<keyword evidence="1 4" id="KW-0812">Transmembrane</keyword>
<dbReference type="PROSITE" id="PS50850">
    <property type="entry name" value="MFS"/>
    <property type="match status" value="1"/>
</dbReference>
<feature type="transmembrane region" description="Helical" evidence="4">
    <location>
        <begin position="208"/>
        <end position="234"/>
    </location>
</feature>
<evidence type="ECO:0000259" key="5">
    <source>
        <dbReference type="PROSITE" id="PS50850"/>
    </source>
</evidence>
<name>A0ABS3K8G6_9PROT</name>
<dbReference type="SUPFAM" id="SSF103473">
    <property type="entry name" value="MFS general substrate transporter"/>
    <property type="match status" value="1"/>
</dbReference>
<dbReference type="RefSeq" id="WP_207445363.1">
    <property type="nucleotide sequence ID" value="NZ_CP061091.1"/>
</dbReference>
<evidence type="ECO:0000256" key="4">
    <source>
        <dbReference type="SAM" id="Phobius"/>
    </source>
</evidence>
<feature type="transmembrane region" description="Helical" evidence="4">
    <location>
        <begin position="166"/>
        <end position="188"/>
    </location>
</feature>
<dbReference type="InterPro" id="IPR020846">
    <property type="entry name" value="MFS_dom"/>
</dbReference>
<gene>
    <name evidence="6" type="ORF">IAI60_04025</name>
</gene>
<dbReference type="Gene3D" id="1.20.1250.20">
    <property type="entry name" value="MFS general substrate transporter like domains"/>
    <property type="match status" value="1"/>
</dbReference>
<accession>A0ABS3K8G6</accession>
<evidence type="ECO:0000313" key="7">
    <source>
        <dbReference type="Proteomes" id="UP001518990"/>
    </source>
</evidence>
<keyword evidence="7" id="KW-1185">Reference proteome</keyword>
<comment type="caution">
    <text evidence="6">The sequence shown here is derived from an EMBL/GenBank/DDBJ whole genome shotgun (WGS) entry which is preliminary data.</text>
</comment>
<evidence type="ECO:0000256" key="2">
    <source>
        <dbReference type="ARBA" id="ARBA00022989"/>
    </source>
</evidence>
<reference evidence="6 7" key="1">
    <citation type="submission" date="2020-09" db="EMBL/GenBank/DDBJ databases">
        <title>Roseomonas.</title>
        <authorList>
            <person name="Zhu W."/>
        </authorList>
    </citation>
    <scope>NUCLEOTIDE SEQUENCE [LARGE SCALE GENOMIC DNA]</scope>
    <source>
        <strain evidence="6 7">1311</strain>
    </source>
</reference>
<keyword evidence="2 4" id="KW-1133">Transmembrane helix</keyword>
<feature type="transmembrane region" description="Helical" evidence="4">
    <location>
        <begin position="285"/>
        <end position="307"/>
    </location>
</feature>
<dbReference type="Proteomes" id="UP001518990">
    <property type="component" value="Unassembled WGS sequence"/>
</dbReference>
<dbReference type="InterPro" id="IPR011701">
    <property type="entry name" value="MFS"/>
</dbReference>
<feature type="transmembrane region" description="Helical" evidence="4">
    <location>
        <begin position="75"/>
        <end position="98"/>
    </location>
</feature>
<keyword evidence="3 4" id="KW-0472">Membrane</keyword>
<feature type="transmembrane region" description="Helical" evidence="4">
    <location>
        <begin position="38"/>
        <end position="63"/>
    </location>
</feature>
<dbReference type="Pfam" id="PF07690">
    <property type="entry name" value="MFS_1"/>
    <property type="match status" value="1"/>
</dbReference>
<organism evidence="6 7">
    <name type="scientific">Roseomonas marmotae</name>
    <dbReference type="NCBI Taxonomy" id="2768161"/>
    <lineage>
        <taxon>Bacteria</taxon>
        <taxon>Pseudomonadati</taxon>
        <taxon>Pseudomonadota</taxon>
        <taxon>Alphaproteobacteria</taxon>
        <taxon>Acetobacterales</taxon>
        <taxon>Roseomonadaceae</taxon>
        <taxon>Roseomonas</taxon>
    </lineage>
</organism>
<protein>
    <submittedName>
        <fullName evidence="6">MFS transporter</fullName>
    </submittedName>
</protein>
<feature type="domain" description="Major facilitator superfamily (MFS) profile" evidence="5">
    <location>
        <begin position="9"/>
        <end position="386"/>
    </location>
</feature>
<evidence type="ECO:0000256" key="3">
    <source>
        <dbReference type="ARBA" id="ARBA00023136"/>
    </source>
</evidence>